<protein>
    <recommendedName>
        <fullName evidence="3">CCHC-type domain-containing protein</fullName>
    </recommendedName>
</protein>
<dbReference type="InterPro" id="IPR001878">
    <property type="entry name" value="Znf_CCHC"/>
</dbReference>
<comment type="caution">
    <text evidence="4">The sequence shown here is derived from an EMBL/GenBank/DDBJ whole genome shotgun (WGS) entry which is preliminary data.</text>
</comment>
<dbReference type="PROSITE" id="PS50158">
    <property type="entry name" value="ZF_CCHC"/>
    <property type="match status" value="1"/>
</dbReference>
<dbReference type="SUPFAM" id="SSF57756">
    <property type="entry name" value="Retrovirus zinc finger-like domains"/>
    <property type="match status" value="1"/>
</dbReference>
<dbReference type="GO" id="GO:0008270">
    <property type="term" value="F:zinc ion binding"/>
    <property type="evidence" value="ECO:0007669"/>
    <property type="project" value="UniProtKB-KW"/>
</dbReference>
<keyword evidence="5" id="KW-1185">Reference proteome</keyword>
<evidence type="ECO:0000259" key="3">
    <source>
        <dbReference type="PROSITE" id="PS50158"/>
    </source>
</evidence>
<accession>A0A9P6T508</accession>
<evidence type="ECO:0000256" key="1">
    <source>
        <dbReference type="ARBA" id="ARBA00022664"/>
    </source>
</evidence>
<organism evidence="4 5">
    <name type="scientific">Cronartium quercuum f. sp. fusiforme G11</name>
    <dbReference type="NCBI Taxonomy" id="708437"/>
    <lineage>
        <taxon>Eukaryota</taxon>
        <taxon>Fungi</taxon>
        <taxon>Dikarya</taxon>
        <taxon>Basidiomycota</taxon>
        <taxon>Pucciniomycotina</taxon>
        <taxon>Pucciniomycetes</taxon>
        <taxon>Pucciniales</taxon>
        <taxon>Coleosporiaceae</taxon>
        <taxon>Cronartium</taxon>
    </lineage>
</organism>
<feature type="domain" description="CCHC-type" evidence="3">
    <location>
        <begin position="77"/>
        <end position="92"/>
    </location>
</feature>
<feature type="non-terminal residue" evidence="4">
    <location>
        <position position="1"/>
    </location>
</feature>
<name>A0A9P6T508_9BASI</name>
<gene>
    <name evidence="4" type="ORF">CROQUDRAFT_55198</name>
</gene>
<dbReference type="GO" id="GO:0006397">
    <property type="term" value="P:mRNA processing"/>
    <property type="evidence" value="ECO:0007669"/>
    <property type="project" value="UniProtKB-KW"/>
</dbReference>
<dbReference type="InterPro" id="IPR036875">
    <property type="entry name" value="Znf_CCHC_sf"/>
</dbReference>
<keyword evidence="2" id="KW-0862">Zinc</keyword>
<evidence type="ECO:0000313" key="5">
    <source>
        <dbReference type="Proteomes" id="UP000886653"/>
    </source>
</evidence>
<dbReference type="OrthoDB" id="2914250at2759"/>
<keyword evidence="2" id="KW-0479">Metal-binding</keyword>
<reference evidence="4" key="1">
    <citation type="submission" date="2013-11" db="EMBL/GenBank/DDBJ databases">
        <title>Genome sequence of the fusiform rust pathogen reveals effectors for host alternation and coevolution with pine.</title>
        <authorList>
            <consortium name="DOE Joint Genome Institute"/>
            <person name="Smith K."/>
            <person name="Pendleton A."/>
            <person name="Kubisiak T."/>
            <person name="Anderson C."/>
            <person name="Salamov A."/>
            <person name="Aerts A."/>
            <person name="Riley R."/>
            <person name="Clum A."/>
            <person name="Lindquist E."/>
            <person name="Ence D."/>
            <person name="Campbell M."/>
            <person name="Kronenberg Z."/>
            <person name="Feau N."/>
            <person name="Dhillon B."/>
            <person name="Hamelin R."/>
            <person name="Burleigh J."/>
            <person name="Smith J."/>
            <person name="Yandell M."/>
            <person name="Nelson C."/>
            <person name="Grigoriev I."/>
            <person name="Davis J."/>
        </authorList>
    </citation>
    <scope>NUCLEOTIDE SEQUENCE</scope>
    <source>
        <strain evidence="4">G11</strain>
    </source>
</reference>
<keyword evidence="1" id="KW-0507">mRNA processing</keyword>
<keyword evidence="2" id="KW-0863">Zinc-finger</keyword>
<dbReference type="EMBL" id="MU167813">
    <property type="protein sequence ID" value="KAG0139101.1"/>
    <property type="molecule type" value="Genomic_DNA"/>
</dbReference>
<dbReference type="AlphaFoldDB" id="A0A9P6T508"/>
<sequence>SNRTHLESLMGDNSGLLDSLQRVIWSNQTSIDAKKSHSSIIIHLTKPTEANLAIRNKVSFKGELLRTERSYCRILQCHQCLDFGHVARTCPNDTLCTHCGGSHAFMDCDSRNNPLTCANCLQPILDELFPDTDNYDPSHISAELRKRCNHSAFSSSCPICHAHANSMKSRPKFFKLNFPHV</sequence>
<dbReference type="Proteomes" id="UP000886653">
    <property type="component" value="Unassembled WGS sequence"/>
</dbReference>
<evidence type="ECO:0000313" key="4">
    <source>
        <dbReference type="EMBL" id="KAG0139101.1"/>
    </source>
</evidence>
<dbReference type="GO" id="GO:0003676">
    <property type="term" value="F:nucleic acid binding"/>
    <property type="evidence" value="ECO:0007669"/>
    <property type="project" value="InterPro"/>
</dbReference>
<proteinExistence type="predicted"/>
<evidence type="ECO:0000256" key="2">
    <source>
        <dbReference type="PROSITE-ProRule" id="PRU00047"/>
    </source>
</evidence>